<dbReference type="GO" id="GO:0003677">
    <property type="term" value="F:DNA binding"/>
    <property type="evidence" value="ECO:0007669"/>
    <property type="project" value="InterPro"/>
</dbReference>
<evidence type="ECO:0000313" key="3">
    <source>
        <dbReference type="Proteomes" id="UP000607197"/>
    </source>
</evidence>
<dbReference type="SUPFAM" id="SSF53098">
    <property type="entry name" value="Ribonuclease H-like"/>
    <property type="match status" value="1"/>
</dbReference>
<protein>
    <recommendedName>
        <fullName evidence="1">Transposase IS4-like domain-containing protein</fullName>
    </recommendedName>
</protein>
<reference evidence="2" key="2">
    <citation type="submission" date="2020-09" db="EMBL/GenBank/DDBJ databases">
        <authorList>
            <person name="Sun Q."/>
            <person name="Ohkuma M."/>
        </authorList>
    </citation>
    <scope>NUCLEOTIDE SEQUENCE</scope>
    <source>
        <strain evidence="2">JCM 19596</strain>
    </source>
</reference>
<dbReference type="EMBL" id="BMPG01000010">
    <property type="protein sequence ID" value="GGL73521.1"/>
    <property type="molecule type" value="Genomic_DNA"/>
</dbReference>
<accession>A0A830FH04</accession>
<dbReference type="GO" id="GO:0006313">
    <property type="term" value="P:DNA transposition"/>
    <property type="evidence" value="ECO:0007669"/>
    <property type="project" value="InterPro"/>
</dbReference>
<dbReference type="AlphaFoldDB" id="A0A830FH04"/>
<dbReference type="RefSeq" id="WP_229774205.1">
    <property type="nucleotide sequence ID" value="NZ_BMPG01000010.1"/>
</dbReference>
<sequence length="631" mass="72805">MSEPFPDADLDLEAGLDGLVDDYLSPGMEPPYTHRLLALRHAEQRYGSLDPDNLIEYFEQGFPDLDHVASLVAVLQRKMRPLDDQYGRIDSLPFTAVVSLEVYREILGIDSPVHLQGHLRRQLADGFRVHEFFGLDSIPHPNTLRKAEEERFDRHTNEFIARWGRTLTQIATRRGFYIPDVDEDRLSNNGGVTAIPVELKRGYAQGALDLLRDDMPIEKNEEISTWTDYGLHFDFSLHLCHSGNAPESELENWADNRGLQTYDDVWATAETYRNDIYRVNAADWQETLDSWTKRLLDAVYPEDLRERYLPIAVDATNIPTWSSETSNLDGVVGTEKLKNTHYAYQILSAETVSDGLPFQVAHDLQLENRPVHEQMNDLLDKVEAHGVNPGVVFADADFASGRLVNEMKGRGVDFVIAYPTHFVQSYTEEWEDEEQTFGVEPGYVINQQKTAPKRAEVTLFGEYQSKVGHAPDDAQQTLSEYFDPGAEFVTDRQDQKTLEAYVEREDAEDVFEADNRMRWFTFITNLDVGETEARALREYYHYRWAIESAFSDYKQNFLPSTRSTELGLRTYLYLFGMAAYNGWVAANVKARRQHLDDNARKRPPIRASRFMTLGQQRYRDEFHRDYINFRE</sequence>
<reference evidence="2" key="1">
    <citation type="journal article" date="2014" name="Int. J. Syst. Evol. Microbiol.">
        <title>Complete genome sequence of Corynebacterium casei LMG S-19264T (=DSM 44701T), isolated from a smear-ripened cheese.</title>
        <authorList>
            <consortium name="US DOE Joint Genome Institute (JGI-PGF)"/>
            <person name="Walter F."/>
            <person name="Albersmeier A."/>
            <person name="Kalinowski J."/>
            <person name="Ruckert C."/>
        </authorList>
    </citation>
    <scope>NUCLEOTIDE SEQUENCE</scope>
    <source>
        <strain evidence="2">JCM 19596</strain>
    </source>
</reference>
<proteinExistence type="predicted"/>
<dbReference type="InterPro" id="IPR002559">
    <property type="entry name" value="Transposase_11"/>
</dbReference>
<comment type="caution">
    <text evidence="2">The sequence shown here is derived from an EMBL/GenBank/DDBJ whole genome shotgun (WGS) entry which is preliminary data.</text>
</comment>
<feature type="domain" description="Transposase IS4-like" evidence="1">
    <location>
        <begin position="310"/>
        <end position="558"/>
    </location>
</feature>
<dbReference type="Proteomes" id="UP000607197">
    <property type="component" value="Unassembled WGS sequence"/>
</dbReference>
<organism evidence="2 3">
    <name type="scientific">Halocalculus aciditolerans</name>
    <dbReference type="NCBI Taxonomy" id="1383812"/>
    <lineage>
        <taxon>Archaea</taxon>
        <taxon>Methanobacteriati</taxon>
        <taxon>Methanobacteriota</taxon>
        <taxon>Stenosarchaea group</taxon>
        <taxon>Halobacteria</taxon>
        <taxon>Halobacteriales</taxon>
        <taxon>Halobacteriaceae</taxon>
        <taxon>Halocalculus</taxon>
    </lineage>
</organism>
<evidence type="ECO:0000313" key="2">
    <source>
        <dbReference type="EMBL" id="GGL73521.1"/>
    </source>
</evidence>
<dbReference type="GO" id="GO:0004803">
    <property type="term" value="F:transposase activity"/>
    <property type="evidence" value="ECO:0007669"/>
    <property type="project" value="InterPro"/>
</dbReference>
<dbReference type="InterPro" id="IPR012337">
    <property type="entry name" value="RNaseH-like_sf"/>
</dbReference>
<evidence type="ECO:0000259" key="1">
    <source>
        <dbReference type="Pfam" id="PF01609"/>
    </source>
</evidence>
<gene>
    <name evidence="2" type="ORF">GCM10009039_34540</name>
</gene>
<dbReference type="Pfam" id="PF01609">
    <property type="entry name" value="DDE_Tnp_1"/>
    <property type="match status" value="1"/>
</dbReference>
<name>A0A830FH04_9EURY</name>
<keyword evidence="3" id="KW-1185">Reference proteome</keyword>